<evidence type="ECO:0000313" key="2">
    <source>
        <dbReference type="Proteomes" id="UP001197247"/>
    </source>
</evidence>
<organism evidence="1 2">
    <name type="scientific">Kineosporia corallincola</name>
    <dbReference type="NCBI Taxonomy" id="2835133"/>
    <lineage>
        <taxon>Bacteria</taxon>
        <taxon>Bacillati</taxon>
        <taxon>Actinomycetota</taxon>
        <taxon>Actinomycetes</taxon>
        <taxon>Kineosporiales</taxon>
        <taxon>Kineosporiaceae</taxon>
        <taxon>Kineosporia</taxon>
    </lineage>
</organism>
<name>A0ABS5TMG7_9ACTN</name>
<comment type="caution">
    <text evidence="1">The sequence shown here is derived from an EMBL/GenBank/DDBJ whole genome shotgun (WGS) entry which is preliminary data.</text>
</comment>
<evidence type="ECO:0000313" key="1">
    <source>
        <dbReference type="EMBL" id="MBT0772294.1"/>
    </source>
</evidence>
<dbReference type="Proteomes" id="UP001197247">
    <property type="component" value="Unassembled WGS sequence"/>
</dbReference>
<proteinExistence type="predicted"/>
<gene>
    <name evidence="1" type="ORF">KIH74_25335</name>
</gene>
<dbReference type="EMBL" id="JAHBAY010000011">
    <property type="protein sequence ID" value="MBT0772294.1"/>
    <property type="molecule type" value="Genomic_DNA"/>
</dbReference>
<keyword evidence="2" id="KW-1185">Reference proteome</keyword>
<dbReference type="RefSeq" id="WP_214158715.1">
    <property type="nucleotide sequence ID" value="NZ_JAHBAY010000011.1"/>
</dbReference>
<accession>A0ABS5TMG7</accession>
<protein>
    <submittedName>
        <fullName evidence="1">Uncharacterized protein</fullName>
    </submittedName>
</protein>
<reference evidence="1 2" key="1">
    <citation type="submission" date="2021-05" db="EMBL/GenBank/DDBJ databases">
        <title>Kineosporia and Streptomyces sp. nov. two new marine actinobacteria isolated from Coral.</title>
        <authorList>
            <person name="Buangrab K."/>
            <person name="Sutthacheep M."/>
            <person name="Yeemin T."/>
            <person name="Harunari E."/>
            <person name="Igarashi Y."/>
            <person name="Kanchanasin P."/>
            <person name="Tanasupawat S."/>
            <person name="Phongsopitanun W."/>
        </authorList>
    </citation>
    <scope>NUCLEOTIDE SEQUENCE [LARGE SCALE GENOMIC DNA]</scope>
    <source>
        <strain evidence="1 2">J2-2</strain>
    </source>
</reference>
<sequence length="127" mass="13104">MDPLTASALTTTLTAVLGSAAGEAGKSAWATLTDATRRLLGREAPAAQALEAAGDEPLPRTIDLAVGTVLQAAADHPDFAAELLRWHESTTQDVRIATSGGVNNSVSGDARVDRLIQAHTVGDITFN</sequence>